<sequence length="166" mass="19495">MKRLFIIRHAKSDWTNPDLDDFDRPLNERGKKDLPFMAKRVAKREICPDLIISSPAFRARKTAKGFAKEIGYCKKIMYNEYLYETSLKTILDVLNFIDDQYDDIFLVGHNPGLNLLAFYLIDFNENLPTCGILEIVFKCDSWREVCRKNAKFISFDYPKKNIKKVP</sequence>
<protein>
    <submittedName>
        <fullName evidence="1">Phosphohistidine phosphatase</fullName>
    </submittedName>
</protein>
<dbReference type="PANTHER" id="PTHR47623">
    <property type="entry name" value="OS09G0287300 PROTEIN"/>
    <property type="match status" value="1"/>
</dbReference>
<dbReference type="AlphaFoldDB" id="A0A4Q0YGI9"/>
<name>A0A4Q0YGI9_9BACT</name>
<reference evidence="1 2" key="1">
    <citation type="submission" date="2017-10" db="EMBL/GenBank/DDBJ databases">
        <title>Genomics of the genus Arcobacter.</title>
        <authorList>
            <person name="Perez-Cataluna A."/>
            <person name="Figueras M.J."/>
        </authorList>
    </citation>
    <scope>NUCLEOTIDE SEQUENCE [LARGE SCALE GENOMIC DNA]</scope>
    <source>
        <strain evidence="1 2">CECT 8993</strain>
    </source>
</reference>
<dbReference type="Gene3D" id="3.40.50.1240">
    <property type="entry name" value="Phosphoglycerate mutase-like"/>
    <property type="match status" value="1"/>
</dbReference>
<evidence type="ECO:0000313" key="2">
    <source>
        <dbReference type="Proteomes" id="UP000290172"/>
    </source>
</evidence>
<dbReference type="Proteomes" id="UP000290172">
    <property type="component" value="Unassembled WGS sequence"/>
</dbReference>
<dbReference type="SUPFAM" id="SSF53254">
    <property type="entry name" value="Phosphoglycerate mutase-like"/>
    <property type="match status" value="1"/>
</dbReference>
<dbReference type="PANTHER" id="PTHR47623:SF1">
    <property type="entry name" value="OS09G0287300 PROTEIN"/>
    <property type="match status" value="1"/>
</dbReference>
<dbReference type="CDD" id="cd07067">
    <property type="entry name" value="HP_PGM_like"/>
    <property type="match status" value="1"/>
</dbReference>
<dbReference type="InterPro" id="IPR029033">
    <property type="entry name" value="His_PPase_superfam"/>
</dbReference>
<dbReference type="EMBL" id="PDKJ01000002">
    <property type="protein sequence ID" value="RXJ69737.1"/>
    <property type="molecule type" value="Genomic_DNA"/>
</dbReference>
<comment type="caution">
    <text evidence="1">The sequence shown here is derived from an EMBL/GenBank/DDBJ whole genome shotgun (WGS) entry which is preliminary data.</text>
</comment>
<dbReference type="InterPro" id="IPR013078">
    <property type="entry name" value="His_Pase_superF_clade-1"/>
</dbReference>
<dbReference type="Pfam" id="PF00300">
    <property type="entry name" value="His_Phos_1"/>
    <property type="match status" value="1"/>
</dbReference>
<dbReference type="RefSeq" id="WP_128979020.1">
    <property type="nucleotide sequence ID" value="NZ_PDKJ01000002.1"/>
</dbReference>
<evidence type="ECO:0000313" key="1">
    <source>
        <dbReference type="EMBL" id="RXJ69737.1"/>
    </source>
</evidence>
<proteinExistence type="predicted"/>
<organism evidence="1 2">
    <name type="scientific">Halarcobacter ebronensis</name>
    <dbReference type="NCBI Taxonomy" id="1462615"/>
    <lineage>
        <taxon>Bacteria</taxon>
        <taxon>Pseudomonadati</taxon>
        <taxon>Campylobacterota</taxon>
        <taxon>Epsilonproteobacteria</taxon>
        <taxon>Campylobacterales</taxon>
        <taxon>Arcobacteraceae</taxon>
        <taxon>Halarcobacter</taxon>
    </lineage>
</organism>
<gene>
    <name evidence="1" type="ORF">CRV08_03260</name>
</gene>
<dbReference type="SMART" id="SM00855">
    <property type="entry name" value="PGAM"/>
    <property type="match status" value="1"/>
</dbReference>
<accession>A0A4Q0YGI9</accession>